<dbReference type="AlphaFoldDB" id="A0A1R3RZF3"/>
<keyword evidence="5" id="KW-1185">Reference proteome</keyword>
<accession>A0A1R3RZF3</accession>
<dbReference type="PANTHER" id="PTHR21310">
    <property type="entry name" value="AMINOGLYCOSIDE PHOSPHOTRANSFERASE-RELATED-RELATED"/>
    <property type="match status" value="1"/>
</dbReference>
<feature type="transmembrane region" description="Helical" evidence="2">
    <location>
        <begin position="172"/>
        <end position="198"/>
    </location>
</feature>
<dbReference type="InterPro" id="IPR051678">
    <property type="entry name" value="AGP_Transferase"/>
</dbReference>
<dbReference type="SUPFAM" id="SSF56112">
    <property type="entry name" value="Protein kinase-like (PK-like)"/>
    <property type="match status" value="1"/>
</dbReference>
<evidence type="ECO:0000256" key="2">
    <source>
        <dbReference type="SAM" id="Phobius"/>
    </source>
</evidence>
<evidence type="ECO:0000313" key="4">
    <source>
        <dbReference type="EMBL" id="OOF99895.1"/>
    </source>
</evidence>
<evidence type="ECO:0000259" key="3">
    <source>
        <dbReference type="Pfam" id="PF01636"/>
    </source>
</evidence>
<feature type="region of interest" description="Disordered" evidence="1">
    <location>
        <begin position="142"/>
        <end position="169"/>
    </location>
</feature>
<keyword evidence="2" id="KW-0472">Membrane</keyword>
<keyword evidence="2" id="KW-0812">Transmembrane</keyword>
<dbReference type="PANTHER" id="PTHR21310:SF58">
    <property type="entry name" value="AMINOGLYCOSIDE PHOSPHOTRANSFERASE DOMAIN-CONTAINING PROTEIN"/>
    <property type="match status" value="1"/>
</dbReference>
<dbReference type="OrthoDB" id="4779287at2759"/>
<dbReference type="Pfam" id="PF01636">
    <property type="entry name" value="APH"/>
    <property type="match status" value="1"/>
</dbReference>
<dbReference type="Proteomes" id="UP000188318">
    <property type="component" value="Unassembled WGS sequence"/>
</dbReference>
<feature type="domain" description="Aminoglycoside phosphotransferase" evidence="3">
    <location>
        <begin position="432"/>
        <end position="594"/>
    </location>
</feature>
<evidence type="ECO:0000313" key="5">
    <source>
        <dbReference type="Proteomes" id="UP000188318"/>
    </source>
</evidence>
<protein>
    <recommendedName>
        <fullName evidence="3">Aminoglycoside phosphotransferase domain-containing protein</fullName>
    </recommendedName>
</protein>
<organism evidence="4 5">
    <name type="scientific">Aspergillus carbonarius (strain ITEM 5010)</name>
    <dbReference type="NCBI Taxonomy" id="602072"/>
    <lineage>
        <taxon>Eukaryota</taxon>
        <taxon>Fungi</taxon>
        <taxon>Dikarya</taxon>
        <taxon>Ascomycota</taxon>
        <taxon>Pezizomycotina</taxon>
        <taxon>Eurotiomycetes</taxon>
        <taxon>Eurotiomycetidae</taxon>
        <taxon>Eurotiales</taxon>
        <taxon>Aspergillaceae</taxon>
        <taxon>Aspergillus</taxon>
        <taxon>Aspergillus subgen. Circumdati</taxon>
    </lineage>
</organism>
<proteinExistence type="predicted"/>
<reference evidence="5" key="1">
    <citation type="journal article" date="2017" name="Genome Biol.">
        <title>Comparative genomics reveals high biological diversity and specific adaptations in the industrially and medically important fungal genus Aspergillus.</title>
        <authorList>
            <person name="de Vries R.P."/>
            <person name="Riley R."/>
            <person name="Wiebenga A."/>
            <person name="Aguilar-Osorio G."/>
            <person name="Amillis S."/>
            <person name="Uchima C.A."/>
            <person name="Anderluh G."/>
            <person name="Asadollahi M."/>
            <person name="Askin M."/>
            <person name="Barry K."/>
            <person name="Battaglia E."/>
            <person name="Bayram O."/>
            <person name="Benocci T."/>
            <person name="Braus-Stromeyer S.A."/>
            <person name="Caldana C."/>
            <person name="Canovas D."/>
            <person name="Cerqueira G.C."/>
            <person name="Chen F."/>
            <person name="Chen W."/>
            <person name="Choi C."/>
            <person name="Clum A."/>
            <person name="Dos Santos R.A."/>
            <person name="Damasio A.R."/>
            <person name="Diallinas G."/>
            <person name="Emri T."/>
            <person name="Fekete E."/>
            <person name="Flipphi M."/>
            <person name="Freyberg S."/>
            <person name="Gallo A."/>
            <person name="Gournas C."/>
            <person name="Habgood R."/>
            <person name="Hainaut M."/>
            <person name="Harispe M.L."/>
            <person name="Henrissat B."/>
            <person name="Hilden K.S."/>
            <person name="Hope R."/>
            <person name="Hossain A."/>
            <person name="Karabika E."/>
            <person name="Karaffa L."/>
            <person name="Karanyi Z."/>
            <person name="Krasevec N."/>
            <person name="Kuo A."/>
            <person name="Kusch H."/>
            <person name="LaButti K."/>
            <person name="Lagendijk E.L."/>
            <person name="Lapidus A."/>
            <person name="Levasseur A."/>
            <person name="Lindquist E."/>
            <person name="Lipzen A."/>
            <person name="Logrieco A.F."/>
            <person name="MacCabe A."/>
            <person name="Maekelae M.R."/>
            <person name="Malavazi I."/>
            <person name="Melin P."/>
            <person name="Meyer V."/>
            <person name="Mielnichuk N."/>
            <person name="Miskei M."/>
            <person name="Molnar A.P."/>
            <person name="Mule G."/>
            <person name="Ngan C.Y."/>
            <person name="Orejas M."/>
            <person name="Orosz E."/>
            <person name="Ouedraogo J.P."/>
            <person name="Overkamp K.M."/>
            <person name="Park H.-S."/>
            <person name="Perrone G."/>
            <person name="Piumi F."/>
            <person name="Punt P.J."/>
            <person name="Ram A.F."/>
            <person name="Ramon A."/>
            <person name="Rauscher S."/>
            <person name="Record E."/>
            <person name="Riano-Pachon D.M."/>
            <person name="Robert V."/>
            <person name="Roehrig J."/>
            <person name="Ruller R."/>
            <person name="Salamov A."/>
            <person name="Salih N.S."/>
            <person name="Samson R.A."/>
            <person name="Sandor E."/>
            <person name="Sanguinetti M."/>
            <person name="Schuetze T."/>
            <person name="Sepcic K."/>
            <person name="Shelest E."/>
            <person name="Sherlock G."/>
            <person name="Sophianopoulou V."/>
            <person name="Squina F.M."/>
            <person name="Sun H."/>
            <person name="Susca A."/>
            <person name="Todd R.B."/>
            <person name="Tsang A."/>
            <person name="Unkles S.E."/>
            <person name="van de Wiele N."/>
            <person name="van Rossen-Uffink D."/>
            <person name="Oliveira J.V."/>
            <person name="Vesth T.C."/>
            <person name="Visser J."/>
            <person name="Yu J.-H."/>
            <person name="Zhou M."/>
            <person name="Andersen M.R."/>
            <person name="Archer D.B."/>
            <person name="Baker S.E."/>
            <person name="Benoit I."/>
            <person name="Brakhage A.A."/>
            <person name="Braus G.H."/>
            <person name="Fischer R."/>
            <person name="Frisvad J.C."/>
            <person name="Goldman G.H."/>
            <person name="Houbraken J."/>
            <person name="Oakley B."/>
            <person name="Pocsi I."/>
            <person name="Scazzocchio C."/>
            <person name="Seiboth B."/>
            <person name="vanKuyk P.A."/>
            <person name="Wortman J."/>
            <person name="Dyer P.S."/>
            <person name="Grigoriev I.V."/>
        </authorList>
    </citation>
    <scope>NUCLEOTIDE SEQUENCE [LARGE SCALE GENOMIC DNA]</scope>
    <source>
        <strain evidence="5">ITEM 5010</strain>
    </source>
</reference>
<dbReference type="VEuPathDB" id="FungiDB:ASPCADRAFT_503838"/>
<name>A0A1R3RZF3_ASPC5</name>
<gene>
    <name evidence="4" type="ORF">ASPCADRAFT_503838</name>
</gene>
<dbReference type="EMBL" id="KV907494">
    <property type="protein sequence ID" value="OOF99895.1"/>
    <property type="molecule type" value="Genomic_DNA"/>
</dbReference>
<keyword evidence="2" id="KW-1133">Transmembrane helix</keyword>
<dbReference type="InterPro" id="IPR002575">
    <property type="entry name" value="Aminoglycoside_PTrfase"/>
</dbReference>
<sequence length="599" mass="66248">MSNNDLAPPFGYPLRRNGSCYDTENDCGTTWGPYHECCPKGATCAPGNCCHSAAACGNILKLDPHCGNTSAVLYYENDYFCCANGTDAFAWVSDGFVGCTNNVATLGSEFSLLSPVSTTQSPASSSNTAPIASTTSHAFTTTTAATTSTPLQPTTTSPPTTTSTPISSSKSYLPAVVGGIVGGVAGLGLIICIIWFLLYRRARAIRSQQQPSSQSMSFLGPRAKSHHPTELQADTYPAVPELAPSPPVYEMASRPPVYELASRPPVYELASDPLTEVRQRCSSMIEMEDTAVLRVYHSRRTWDHNLEYAHIVTPGVFTDPDLSEGAFLLEILRNFLPREVLEAVCDPHCQGKEGLDNLWLLSTLAVDAVKKGEVFLRTQSWGDHSDTTRKQPCWKTLPSSIRAFVYDGLRWIGLRLYGRPLSDTVFKLPFGLILRRGSPTLVPKFHAETHTLQMVERSTSIHVPRAIDVLDTPRFGYTLMTYVPGQPIGQMLDSMSDEQVNQAVVDLKRYVVELRQIPNNNTEFRICNSQEGGILDWRLADSQREELRFKSEADFNKYLTDPFWEEIRKRAAKSHDIQHQIVFTHGDLNPGNILERTVG</sequence>
<evidence type="ECO:0000256" key="1">
    <source>
        <dbReference type="SAM" id="MobiDB-lite"/>
    </source>
</evidence>
<dbReference type="STRING" id="602072.A0A1R3RZF3"/>
<dbReference type="InterPro" id="IPR011009">
    <property type="entry name" value="Kinase-like_dom_sf"/>
</dbReference>